<feature type="domain" description="Glycosyltransferase 2-like" evidence="2">
    <location>
        <begin position="17"/>
        <end position="141"/>
    </location>
</feature>
<organism evidence="3 4">
    <name type="scientific">Natribacillus halophilus</name>
    <dbReference type="NCBI Taxonomy" id="549003"/>
    <lineage>
        <taxon>Bacteria</taxon>
        <taxon>Bacillati</taxon>
        <taxon>Bacillota</taxon>
        <taxon>Bacilli</taxon>
        <taxon>Bacillales</taxon>
        <taxon>Bacillaceae</taxon>
        <taxon>Natribacillus</taxon>
    </lineage>
</organism>
<dbReference type="EMBL" id="FNEN01000024">
    <property type="protein sequence ID" value="SDJ25968.1"/>
    <property type="molecule type" value="Genomic_DNA"/>
</dbReference>
<dbReference type="SUPFAM" id="SSF53448">
    <property type="entry name" value="Nucleotide-diphospho-sugar transferases"/>
    <property type="match status" value="1"/>
</dbReference>
<keyword evidence="3" id="KW-0808">Transferase</keyword>
<evidence type="ECO:0000313" key="4">
    <source>
        <dbReference type="Proteomes" id="UP000198853"/>
    </source>
</evidence>
<dbReference type="CDD" id="cd00761">
    <property type="entry name" value="Glyco_tranf_GTA_type"/>
    <property type="match status" value="1"/>
</dbReference>
<comment type="similarity">
    <text evidence="1">Belongs to the glycosyltransferase 2 family.</text>
</comment>
<gene>
    <name evidence="3" type="ORF">SAMN04488123_12428</name>
</gene>
<evidence type="ECO:0000256" key="1">
    <source>
        <dbReference type="ARBA" id="ARBA00006739"/>
    </source>
</evidence>
<accession>A0A1G8S9R0</accession>
<dbReference type="PANTHER" id="PTHR22916">
    <property type="entry name" value="GLYCOSYLTRANSFERASE"/>
    <property type="match status" value="1"/>
</dbReference>
<dbReference type="AlphaFoldDB" id="A0A1G8S9R0"/>
<evidence type="ECO:0000259" key="2">
    <source>
        <dbReference type="Pfam" id="PF00535"/>
    </source>
</evidence>
<dbReference type="Proteomes" id="UP000198853">
    <property type="component" value="Unassembled WGS sequence"/>
</dbReference>
<protein>
    <submittedName>
        <fullName evidence="3">Teichuronic acid biosynthesis glycosyltransferase TuaG</fullName>
    </submittedName>
</protein>
<dbReference type="InterPro" id="IPR029044">
    <property type="entry name" value="Nucleotide-diphossugar_trans"/>
</dbReference>
<reference evidence="3 4" key="1">
    <citation type="submission" date="2016-10" db="EMBL/GenBank/DDBJ databases">
        <authorList>
            <person name="de Groot N.N."/>
        </authorList>
    </citation>
    <scope>NUCLEOTIDE SEQUENCE [LARGE SCALE GENOMIC DNA]</scope>
    <source>
        <strain evidence="3 4">DSM 21771</strain>
    </source>
</reference>
<sequence>MRLVTNMQNDDAMPLISIITPSYNSETYIPHAIRSVQAQTYTNWEMIITDDCSTDGTVATVQPFLKDERIKLIELAENSGPGVARNTSIEQAGGRYLAFLDADDQWLPEKLEKQLRFMQEGRIAFSFTSYMKIKKDGTDTGTIVSVPEKVDYGQLLKQNVIGCLTVMLDREKLGEVKMNPMRTRQDFALWLSLCRQGWSAHGFQEALAKYRVVEHSISSNKITMAKNNWRMYRDIEQLSLPRSLWYFLHYVILSSKKYMTK</sequence>
<keyword evidence="4" id="KW-1185">Reference proteome</keyword>
<dbReference type="Pfam" id="PF00535">
    <property type="entry name" value="Glycos_transf_2"/>
    <property type="match status" value="1"/>
</dbReference>
<dbReference type="PANTHER" id="PTHR22916:SF3">
    <property type="entry name" value="UDP-GLCNAC:BETAGAL BETA-1,3-N-ACETYLGLUCOSAMINYLTRANSFERASE-LIKE PROTEIN 1"/>
    <property type="match status" value="1"/>
</dbReference>
<dbReference type="Gene3D" id="3.90.550.10">
    <property type="entry name" value="Spore Coat Polysaccharide Biosynthesis Protein SpsA, Chain A"/>
    <property type="match status" value="1"/>
</dbReference>
<dbReference type="FunFam" id="3.90.550.10:FF:000130">
    <property type="entry name" value="Family 2 glycosyl transferase"/>
    <property type="match status" value="1"/>
</dbReference>
<dbReference type="InterPro" id="IPR001173">
    <property type="entry name" value="Glyco_trans_2-like"/>
</dbReference>
<dbReference type="GO" id="GO:0016758">
    <property type="term" value="F:hexosyltransferase activity"/>
    <property type="evidence" value="ECO:0007669"/>
    <property type="project" value="UniProtKB-ARBA"/>
</dbReference>
<evidence type="ECO:0000313" key="3">
    <source>
        <dbReference type="EMBL" id="SDJ25968.1"/>
    </source>
</evidence>
<proteinExistence type="inferred from homology"/>
<name>A0A1G8S9R0_9BACI</name>